<keyword evidence="1" id="KW-0597">Phosphoprotein</keyword>
<accession>A0A838XNS2</accession>
<reference evidence="3 4" key="2">
    <citation type="submission" date="2020-08" db="EMBL/GenBank/DDBJ databases">
        <title>Stappia taiwanensis sp. nov., isolated from a coastal thermal spring.</title>
        <authorList>
            <person name="Kampfer P."/>
        </authorList>
    </citation>
    <scope>NUCLEOTIDE SEQUENCE [LARGE SCALE GENOMIC DNA]</scope>
    <source>
        <strain evidence="3 4">DSM 23284</strain>
    </source>
</reference>
<proteinExistence type="predicted"/>
<name>A0A838XNS2_9HYPH</name>
<dbReference type="Pfam" id="PF00072">
    <property type="entry name" value="Response_reg"/>
    <property type="match status" value="1"/>
</dbReference>
<keyword evidence="4" id="KW-1185">Reference proteome</keyword>
<evidence type="ECO:0000313" key="3">
    <source>
        <dbReference type="EMBL" id="MBA4610378.1"/>
    </source>
</evidence>
<feature type="modified residue" description="4-aspartylphosphate" evidence="1">
    <location>
        <position position="74"/>
    </location>
</feature>
<protein>
    <submittedName>
        <fullName evidence="3">Response regulator</fullName>
    </submittedName>
</protein>
<dbReference type="PROSITE" id="PS50110">
    <property type="entry name" value="RESPONSE_REGULATORY"/>
    <property type="match status" value="1"/>
</dbReference>
<dbReference type="InterPro" id="IPR011006">
    <property type="entry name" value="CheY-like_superfamily"/>
</dbReference>
<gene>
    <name evidence="3" type="ORF">H1W37_01835</name>
</gene>
<dbReference type="InterPro" id="IPR001789">
    <property type="entry name" value="Sig_transdc_resp-reg_receiver"/>
</dbReference>
<organism evidence="3 4">
    <name type="scientific">Stappia taiwanensis</name>
    <dbReference type="NCBI Taxonomy" id="992267"/>
    <lineage>
        <taxon>Bacteria</taxon>
        <taxon>Pseudomonadati</taxon>
        <taxon>Pseudomonadota</taxon>
        <taxon>Alphaproteobacteria</taxon>
        <taxon>Hyphomicrobiales</taxon>
        <taxon>Stappiaceae</taxon>
        <taxon>Stappia</taxon>
    </lineage>
</organism>
<comment type="caution">
    <text evidence="3">The sequence shown here is derived from an EMBL/GenBank/DDBJ whole genome shotgun (WGS) entry which is preliminary data.</text>
</comment>
<dbReference type="EMBL" id="JACEON010000002">
    <property type="protein sequence ID" value="MBA4610378.1"/>
    <property type="molecule type" value="Genomic_DNA"/>
</dbReference>
<dbReference type="Gene3D" id="3.40.50.2300">
    <property type="match status" value="1"/>
</dbReference>
<evidence type="ECO:0000256" key="1">
    <source>
        <dbReference type="PROSITE-ProRule" id="PRU00169"/>
    </source>
</evidence>
<dbReference type="GO" id="GO:0000160">
    <property type="term" value="P:phosphorelay signal transduction system"/>
    <property type="evidence" value="ECO:0007669"/>
    <property type="project" value="InterPro"/>
</dbReference>
<dbReference type="SMART" id="SM00448">
    <property type="entry name" value="REC"/>
    <property type="match status" value="1"/>
</dbReference>
<reference evidence="3 4" key="1">
    <citation type="submission" date="2020-07" db="EMBL/GenBank/DDBJ databases">
        <authorList>
            <person name="Li M."/>
        </authorList>
    </citation>
    <scope>NUCLEOTIDE SEQUENCE [LARGE SCALE GENOMIC DNA]</scope>
    <source>
        <strain evidence="3 4">DSM 23284</strain>
    </source>
</reference>
<dbReference type="SUPFAM" id="SSF52172">
    <property type="entry name" value="CheY-like"/>
    <property type="match status" value="1"/>
</dbReference>
<dbReference type="RefSeq" id="WP_181758586.1">
    <property type="nucleotide sequence ID" value="NZ_BMCR01000002.1"/>
</dbReference>
<dbReference type="PANTHER" id="PTHR44520">
    <property type="entry name" value="RESPONSE REGULATOR RCP1-RELATED"/>
    <property type="match status" value="1"/>
</dbReference>
<dbReference type="Proteomes" id="UP000559404">
    <property type="component" value="Unassembled WGS sequence"/>
</dbReference>
<evidence type="ECO:0000313" key="4">
    <source>
        <dbReference type="Proteomes" id="UP000559404"/>
    </source>
</evidence>
<dbReference type="AlphaFoldDB" id="A0A838XNS2"/>
<dbReference type="PANTHER" id="PTHR44520:SF2">
    <property type="entry name" value="RESPONSE REGULATOR RCP1"/>
    <property type="match status" value="1"/>
</dbReference>
<dbReference type="InterPro" id="IPR052893">
    <property type="entry name" value="TCS_response_regulator"/>
</dbReference>
<evidence type="ECO:0000259" key="2">
    <source>
        <dbReference type="PROSITE" id="PS50110"/>
    </source>
</evidence>
<sequence>MTTTHAQSGNFTAPLLLVDDDPDDLWLVTRSLCKACPWDRPLTVACATTGSEALRYLDARLQSGIAPPGLILLDINMPGLSGIETLIRLRTRPALSGVTVVFLTTADDPGSHGEALRAGADAVIAKPDTVAALDAFAAHVFRTWLREDPAPPQQISAAG</sequence>
<feature type="domain" description="Response regulatory" evidence="2">
    <location>
        <begin position="14"/>
        <end position="141"/>
    </location>
</feature>